<dbReference type="OrthoDB" id="409543at2759"/>
<feature type="region of interest" description="Disordered" evidence="1">
    <location>
        <begin position="94"/>
        <end position="120"/>
    </location>
</feature>
<feature type="compositionally biased region" description="Polar residues" evidence="1">
    <location>
        <begin position="451"/>
        <end position="467"/>
    </location>
</feature>
<name>A0A2R2MRG0_LINAN</name>
<dbReference type="RefSeq" id="XP_023932836.1">
    <property type="nucleotide sequence ID" value="XM_024077068.1"/>
</dbReference>
<dbReference type="AlphaFoldDB" id="A0A2R2MRG0"/>
<dbReference type="InParanoid" id="A0A2R2MRG0"/>
<dbReference type="Proteomes" id="UP000085678">
    <property type="component" value="Unplaced"/>
</dbReference>
<sequence>MAYCQMKSTVMSLRRCLRCRRTSRLPVLLLMTGALIYIFQFMNGFEILSSAVAKAKTSCNLMAMNRSDTSGEIIHRENKKGPPFQLTEAMAAIRSDKSGSSKSPTSTSCKEESLSSAQHDLGQHQNTTSDFVLVWSHYAAIPQTFMDKMETLLQFNPGKRVIFFCGSSGCIDQIDAKAWKHVTAFRLLLSELTQGTPLDDFVSKSAFLKLLLGRKFMAVVHEVSVLLVLWRFGGLHINLIRMVPSNLPDEYFTGEWVSTEGIFFISRFERHSLFVKSAMVEIQSAYSSLSRSQIQNWDTASVLIKSKVLSQLDERQFEKDSMGSVMPFLQDEHFGILTFDNRVKVARDINDEIQTLAGLQFLPFVDLLVDRDTWNVTSVVKLIPQSENTDIFSEENTKREIHGKATNWSLYMTRNAGGIGISKTKDTKDHRQFFTIRPALSTAASKAPDYSGSNSHRPSSQRSTQQP</sequence>
<evidence type="ECO:0000256" key="1">
    <source>
        <dbReference type="SAM" id="MobiDB-lite"/>
    </source>
</evidence>
<keyword evidence="2" id="KW-1185">Reference proteome</keyword>
<organism evidence="2 3">
    <name type="scientific">Lingula anatina</name>
    <name type="common">Brachiopod</name>
    <name type="synonym">Lingula unguis</name>
    <dbReference type="NCBI Taxonomy" id="7574"/>
    <lineage>
        <taxon>Eukaryota</taxon>
        <taxon>Metazoa</taxon>
        <taxon>Spiralia</taxon>
        <taxon>Lophotrochozoa</taxon>
        <taxon>Brachiopoda</taxon>
        <taxon>Linguliformea</taxon>
        <taxon>Lingulata</taxon>
        <taxon>Lingulida</taxon>
        <taxon>Linguloidea</taxon>
        <taxon>Lingulidae</taxon>
        <taxon>Lingula</taxon>
    </lineage>
</organism>
<gene>
    <name evidence="3" type="primary">LOC112042473</name>
</gene>
<accession>A0A2R2MRG0</accession>
<reference evidence="3" key="1">
    <citation type="submission" date="2025-08" db="UniProtKB">
        <authorList>
            <consortium name="RefSeq"/>
        </authorList>
    </citation>
    <scope>IDENTIFICATION</scope>
    <source>
        <tissue evidence="3">Gonads</tissue>
    </source>
</reference>
<protein>
    <submittedName>
        <fullName evidence="3">Uncharacterized protein LOC112042473</fullName>
    </submittedName>
</protein>
<dbReference type="GeneID" id="112042473"/>
<proteinExistence type="predicted"/>
<evidence type="ECO:0000313" key="3">
    <source>
        <dbReference type="RefSeq" id="XP_023932836.1"/>
    </source>
</evidence>
<evidence type="ECO:0000313" key="2">
    <source>
        <dbReference type="Proteomes" id="UP000085678"/>
    </source>
</evidence>
<dbReference type="KEGG" id="lak:112042473"/>
<feature type="region of interest" description="Disordered" evidence="1">
    <location>
        <begin position="443"/>
        <end position="467"/>
    </location>
</feature>